<dbReference type="RefSeq" id="WP_131004462.1">
    <property type="nucleotide sequence ID" value="NZ_JBHSZR010000008.1"/>
</dbReference>
<evidence type="ECO:0000313" key="1">
    <source>
        <dbReference type="EMBL" id="TBN48003.1"/>
    </source>
</evidence>
<reference evidence="1 2" key="1">
    <citation type="submission" date="2019-02" db="EMBL/GenBank/DDBJ databases">
        <title>Hansschlegelia quercus sp. nov., a novel methylotrophic bacterium from buds of oak (Quercus robur L.).</title>
        <authorList>
            <person name="Agafonova N.V."/>
            <person name="Kaparullina E.N."/>
            <person name="Grouzdev D.S."/>
            <person name="Doronina N.V."/>
        </authorList>
    </citation>
    <scope>NUCLEOTIDE SEQUENCE [LARGE SCALE GENOMIC DNA]</scope>
    <source>
        <strain evidence="1 2">Dub</strain>
    </source>
</reference>
<keyword evidence="2" id="KW-1185">Reference proteome</keyword>
<dbReference type="AlphaFoldDB" id="A0A4Q9GHD8"/>
<name>A0A4Q9GHD8_9HYPH</name>
<evidence type="ECO:0000313" key="2">
    <source>
        <dbReference type="Proteomes" id="UP000291613"/>
    </source>
</evidence>
<dbReference type="EMBL" id="SIUB01000009">
    <property type="protein sequence ID" value="TBN48003.1"/>
    <property type="molecule type" value="Genomic_DNA"/>
</dbReference>
<comment type="caution">
    <text evidence="1">The sequence shown here is derived from an EMBL/GenBank/DDBJ whole genome shotgun (WGS) entry which is preliminary data.</text>
</comment>
<proteinExistence type="predicted"/>
<dbReference type="OrthoDB" id="7771889at2"/>
<dbReference type="Proteomes" id="UP000291613">
    <property type="component" value="Unassembled WGS sequence"/>
</dbReference>
<protein>
    <submittedName>
        <fullName evidence="1">Uncharacterized protein</fullName>
    </submittedName>
</protein>
<accession>A0A4Q9GHD8</accession>
<organism evidence="1 2">
    <name type="scientific">Hansschlegelia quercus</name>
    <dbReference type="NCBI Taxonomy" id="2528245"/>
    <lineage>
        <taxon>Bacteria</taxon>
        <taxon>Pseudomonadati</taxon>
        <taxon>Pseudomonadota</taxon>
        <taxon>Alphaproteobacteria</taxon>
        <taxon>Hyphomicrobiales</taxon>
        <taxon>Methylopilaceae</taxon>
        <taxon>Hansschlegelia</taxon>
    </lineage>
</organism>
<sequence>MASTEEFHFDGWLKAAFAETGAFTALVVLVDIGRKDATPVASTFFHVIGDEADWAEMSRLFAGAPNRWNGAAFFAETARDGGPLDEPLARIELRRVEQMIDDDRMALNEAAFFNRKGQRLRIDEDGDSA</sequence>
<gene>
    <name evidence="1" type="ORF">EYR15_15435</name>
</gene>